<organism evidence="1 2">
    <name type="scientific">Mycobacteroides immunogenum</name>
    <dbReference type="NCBI Taxonomy" id="83262"/>
    <lineage>
        <taxon>Bacteria</taxon>
        <taxon>Bacillati</taxon>
        <taxon>Actinomycetota</taxon>
        <taxon>Actinomycetes</taxon>
        <taxon>Mycobacteriales</taxon>
        <taxon>Mycobacteriaceae</taxon>
        <taxon>Mycobacteroides</taxon>
    </lineage>
</organism>
<reference evidence="1 2" key="1">
    <citation type="submission" date="2015-09" db="EMBL/GenBank/DDBJ databases">
        <title>Genome Sequences of Mycobacterium immunogenum Isolates, Recuperated from a Chloraminated Drinking Water Distribution System Simulator Subjected to Episodes of Nitrification.</title>
        <authorList>
            <person name="Gomez-Alvarez V."/>
            <person name="Revetta R.P."/>
        </authorList>
    </citation>
    <scope>NUCLEOTIDE SEQUENCE [LARGE SCALE GENOMIC DNA]</scope>
    <source>
        <strain evidence="1 2">H076</strain>
    </source>
</reference>
<evidence type="ECO:0000313" key="2">
    <source>
        <dbReference type="Proteomes" id="UP000037962"/>
    </source>
</evidence>
<keyword evidence="2" id="KW-1185">Reference proteome</keyword>
<evidence type="ECO:0008006" key="3">
    <source>
        <dbReference type="Google" id="ProtNLM"/>
    </source>
</evidence>
<gene>
    <name evidence="1" type="ORF">AN912_18545</name>
</gene>
<protein>
    <recommendedName>
        <fullName evidence="3">Transposase</fullName>
    </recommendedName>
</protein>
<evidence type="ECO:0000313" key="1">
    <source>
        <dbReference type="EMBL" id="KPG30820.1"/>
    </source>
</evidence>
<accession>A0ABR5LP68</accession>
<sequence length="63" mass="7086">MSAKQLLIEARLGGRRLPELVRTRRTQGKSWQCIANEIHERTGVAVSRESLRAWSNQADPVAS</sequence>
<dbReference type="EMBL" id="LJFS01000025">
    <property type="protein sequence ID" value="KPG30820.1"/>
    <property type="molecule type" value="Genomic_DNA"/>
</dbReference>
<dbReference type="RefSeq" id="WP_054430160.1">
    <property type="nucleotide sequence ID" value="NZ_LJFS01000025.1"/>
</dbReference>
<proteinExistence type="predicted"/>
<comment type="caution">
    <text evidence="1">The sequence shown here is derived from an EMBL/GenBank/DDBJ whole genome shotgun (WGS) entry which is preliminary data.</text>
</comment>
<dbReference type="Proteomes" id="UP000037962">
    <property type="component" value="Unassembled WGS sequence"/>
</dbReference>
<name>A0ABR5LP68_9MYCO</name>